<sequence length="142" mass="16378">MGQELFALLGERWNYAILRQVFFGVERFGTLQRALDIAPRTLTARLATLVDLGLLERHQYRADKEWFDYRLTAAARELVPAWITMSQWATEHLDHERTTQRRLRHKLCGQIAVPVLTCSNCGQVLNGRDLEPVELASDDKDL</sequence>
<evidence type="ECO:0000313" key="6">
    <source>
        <dbReference type="Proteomes" id="UP000730482"/>
    </source>
</evidence>
<dbReference type="InterPro" id="IPR002577">
    <property type="entry name" value="HTH_HxlR"/>
</dbReference>
<keyword evidence="6" id="KW-1185">Reference proteome</keyword>
<evidence type="ECO:0000313" key="5">
    <source>
        <dbReference type="EMBL" id="MBS2547939.1"/>
    </source>
</evidence>
<evidence type="ECO:0000256" key="3">
    <source>
        <dbReference type="ARBA" id="ARBA00023163"/>
    </source>
</evidence>
<keyword evidence="2" id="KW-0238">DNA-binding</keyword>
<feature type="domain" description="HTH hxlR-type" evidence="4">
    <location>
        <begin position="1"/>
        <end position="97"/>
    </location>
</feature>
<dbReference type="EMBL" id="JAAFYZ010000038">
    <property type="protein sequence ID" value="MBS2547939.1"/>
    <property type="molecule type" value="Genomic_DNA"/>
</dbReference>
<keyword evidence="3" id="KW-0804">Transcription</keyword>
<comment type="caution">
    <text evidence="5">The sequence shown here is derived from an EMBL/GenBank/DDBJ whole genome shotgun (WGS) entry which is preliminary data.</text>
</comment>
<reference evidence="5 6" key="1">
    <citation type="submission" date="2020-02" db="EMBL/GenBank/DDBJ databases">
        <title>Acidophilic actinobacteria isolated from forest soil.</title>
        <authorList>
            <person name="Golinska P."/>
        </authorList>
    </citation>
    <scope>NUCLEOTIDE SEQUENCE [LARGE SCALE GENOMIC DNA]</scope>
    <source>
        <strain evidence="5 6">NL8</strain>
    </source>
</reference>
<dbReference type="Pfam" id="PF01638">
    <property type="entry name" value="HxlR"/>
    <property type="match status" value="1"/>
</dbReference>
<evidence type="ECO:0000256" key="2">
    <source>
        <dbReference type="ARBA" id="ARBA00023125"/>
    </source>
</evidence>
<dbReference type="SUPFAM" id="SSF46785">
    <property type="entry name" value="Winged helix' DNA-binding domain"/>
    <property type="match status" value="1"/>
</dbReference>
<evidence type="ECO:0000256" key="1">
    <source>
        <dbReference type="ARBA" id="ARBA00023015"/>
    </source>
</evidence>
<dbReference type="PANTHER" id="PTHR33204">
    <property type="entry name" value="TRANSCRIPTIONAL REGULATOR, MARR FAMILY"/>
    <property type="match status" value="1"/>
</dbReference>
<proteinExistence type="predicted"/>
<evidence type="ECO:0000259" key="4">
    <source>
        <dbReference type="PROSITE" id="PS51118"/>
    </source>
</evidence>
<gene>
    <name evidence="5" type="ORF">KGQ19_13805</name>
</gene>
<protein>
    <submittedName>
        <fullName evidence="5">Helix-turn-helix transcriptional regulator</fullName>
    </submittedName>
</protein>
<name>A0ABS5KPH1_9ACTN</name>
<dbReference type="PANTHER" id="PTHR33204:SF18">
    <property type="entry name" value="TRANSCRIPTIONAL REGULATORY PROTEIN"/>
    <property type="match status" value="1"/>
</dbReference>
<dbReference type="Proteomes" id="UP000730482">
    <property type="component" value="Unassembled WGS sequence"/>
</dbReference>
<dbReference type="PROSITE" id="PS51118">
    <property type="entry name" value="HTH_HXLR"/>
    <property type="match status" value="1"/>
</dbReference>
<dbReference type="InterPro" id="IPR036388">
    <property type="entry name" value="WH-like_DNA-bd_sf"/>
</dbReference>
<keyword evidence="1" id="KW-0805">Transcription regulation</keyword>
<dbReference type="RefSeq" id="WP_212009518.1">
    <property type="nucleotide sequence ID" value="NZ_JAAFYZ010000038.1"/>
</dbReference>
<accession>A0ABS5KPH1</accession>
<dbReference type="Gene3D" id="1.10.10.10">
    <property type="entry name" value="Winged helix-like DNA-binding domain superfamily/Winged helix DNA-binding domain"/>
    <property type="match status" value="1"/>
</dbReference>
<organism evidence="5 6">
    <name type="scientific">Catenulispora pinistramenti</name>
    <dbReference type="NCBI Taxonomy" id="2705254"/>
    <lineage>
        <taxon>Bacteria</taxon>
        <taxon>Bacillati</taxon>
        <taxon>Actinomycetota</taxon>
        <taxon>Actinomycetes</taxon>
        <taxon>Catenulisporales</taxon>
        <taxon>Catenulisporaceae</taxon>
        <taxon>Catenulispora</taxon>
    </lineage>
</organism>
<dbReference type="InterPro" id="IPR036390">
    <property type="entry name" value="WH_DNA-bd_sf"/>
</dbReference>